<dbReference type="SFLD" id="SFLDG01136">
    <property type="entry name" value="C1.6:_Phosphoserine_Phosphatas"/>
    <property type="match status" value="1"/>
</dbReference>
<dbReference type="Pfam" id="PF00702">
    <property type="entry name" value="Hydrolase"/>
    <property type="match status" value="1"/>
</dbReference>
<evidence type="ECO:0000256" key="3">
    <source>
        <dbReference type="ARBA" id="ARBA00009184"/>
    </source>
</evidence>
<dbReference type="SUPFAM" id="SSF55021">
    <property type="entry name" value="ACT-like"/>
    <property type="match status" value="1"/>
</dbReference>
<dbReference type="SFLD" id="SFLDF00029">
    <property type="entry name" value="phosphoserine_phosphatase"/>
    <property type="match status" value="1"/>
</dbReference>
<dbReference type="Proteomes" id="UP000003020">
    <property type="component" value="Unassembled WGS sequence"/>
</dbReference>
<dbReference type="PANTHER" id="PTHR43344">
    <property type="entry name" value="PHOSPHOSERINE PHOSPHATASE"/>
    <property type="match status" value="1"/>
</dbReference>
<evidence type="ECO:0000256" key="12">
    <source>
        <dbReference type="ARBA" id="ARBA00048523"/>
    </source>
</evidence>
<dbReference type="SFLD" id="SFLDS00003">
    <property type="entry name" value="Haloacid_Dehalogenase"/>
    <property type="match status" value="1"/>
</dbReference>
<evidence type="ECO:0000259" key="14">
    <source>
        <dbReference type="Pfam" id="PF21086"/>
    </source>
</evidence>
<evidence type="ECO:0000256" key="5">
    <source>
        <dbReference type="ARBA" id="ARBA00022605"/>
    </source>
</evidence>
<keyword evidence="9" id="KW-0718">Serine biosynthesis</keyword>
<dbReference type="InterPro" id="IPR023214">
    <property type="entry name" value="HAD_sf"/>
</dbReference>
<dbReference type="GO" id="GO:0036424">
    <property type="term" value="F:L-phosphoserine phosphatase activity"/>
    <property type="evidence" value="ECO:0007669"/>
    <property type="project" value="InterPro"/>
</dbReference>
<dbReference type="Pfam" id="PF21086">
    <property type="entry name" value="ACT_PSP_2"/>
    <property type="match status" value="1"/>
</dbReference>
<dbReference type="UniPathway" id="UPA00135">
    <property type="reaction ID" value="UER00198"/>
</dbReference>
<dbReference type="InterPro" id="IPR045865">
    <property type="entry name" value="ACT-like_dom_sf"/>
</dbReference>
<feature type="active site" description="Nucleophile" evidence="13">
    <location>
        <position position="187"/>
    </location>
</feature>
<dbReference type="GO" id="GO:0006564">
    <property type="term" value="P:L-serine biosynthetic process"/>
    <property type="evidence" value="ECO:0007669"/>
    <property type="project" value="UniProtKB-KW"/>
</dbReference>
<dbReference type="InterPro" id="IPR049148">
    <property type="entry name" value="PSP_ACT"/>
</dbReference>
<dbReference type="EC" id="3.1.3.3" evidence="4"/>
<evidence type="ECO:0000256" key="10">
    <source>
        <dbReference type="ARBA" id="ARBA00031693"/>
    </source>
</evidence>
<accession>E2S609</accession>
<keyword evidence="6" id="KW-0479">Metal-binding</keyword>
<dbReference type="NCBIfam" id="TIGR01488">
    <property type="entry name" value="HAD-SF-IB"/>
    <property type="match status" value="1"/>
</dbReference>
<comment type="pathway">
    <text evidence="2">Amino-acid biosynthesis; L-serine biosynthesis; L-serine from 3-phospho-D-glycerate: step 3/3.</text>
</comment>
<gene>
    <name evidence="15" type="primary">serB</name>
    <name evidence="15" type="ORF">HMPREF0305_11961</name>
</gene>
<sequence>MGGVSPQTDTYAVVTTTGPDKPGVSSAFFRVLASYSAALVDVEQAIFSGRITLAAHTRIPSARAEQIAQGLRNTLSIYGQQVSVDVREEESSARARSTHAVVLMGTEVTAHHVEEVARVLVNFDANIDRIRGLSTSPLTGLELFLSLQGSAAPVRQALAELAQQIGIDIAIEPAGLGRRSKRLVCFDCDSTLIQGEVIEMLAAHAGIEEEVAAITARAMRGELDFEESLRERVAVLAGLDASILDEVAREIQLTPGARETIATLNRIGYRTAVVSGGFIQVLEGLAAEMHLDYVRANTLEIADGKLTGRITGKVVDRKAKEEFLREFAADSGVGMRQTVAVGDGANDIDMITAAGLGIAFNAKPALQEVADTSVSHRRLDEVLQILGIPAEEVVRG</sequence>
<dbReference type="InterPro" id="IPR004469">
    <property type="entry name" value="PSP"/>
</dbReference>
<keyword evidence="16" id="KW-1185">Reference proteome</keyword>
<comment type="catalytic activity">
    <reaction evidence="11">
        <text>O-phospho-L-serine + H2O = L-serine + phosphate</text>
        <dbReference type="Rhea" id="RHEA:21208"/>
        <dbReference type="ChEBI" id="CHEBI:15377"/>
        <dbReference type="ChEBI" id="CHEBI:33384"/>
        <dbReference type="ChEBI" id="CHEBI:43474"/>
        <dbReference type="ChEBI" id="CHEBI:57524"/>
        <dbReference type="EC" id="3.1.3.3"/>
    </reaction>
</comment>
<dbReference type="eggNOG" id="COG0560">
    <property type="taxonomic scope" value="Bacteria"/>
</dbReference>
<dbReference type="GO" id="GO:0000287">
    <property type="term" value="F:magnesium ion binding"/>
    <property type="evidence" value="ECO:0007669"/>
    <property type="project" value="TreeGrafter"/>
</dbReference>
<feature type="active site" description="Proton donor" evidence="13">
    <location>
        <position position="189"/>
    </location>
</feature>
<evidence type="ECO:0000256" key="2">
    <source>
        <dbReference type="ARBA" id="ARBA00005135"/>
    </source>
</evidence>
<dbReference type="SUPFAM" id="SSF56784">
    <property type="entry name" value="HAD-like"/>
    <property type="match status" value="1"/>
</dbReference>
<evidence type="ECO:0000256" key="1">
    <source>
        <dbReference type="ARBA" id="ARBA00001946"/>
    </source>
</evidence>
<evidence type="ECO:0000313" key="15">
    <source>
        <dbReference type="EMBL" id="EFQ79451.1"/>
    </source>
</evidence>
<reference evidence="15 16" key="1">
    <citation type="submission" date="2010-08" db="EMBL/GenBank/DDBJ databases">
        <authorList>
            <person name="Muzny D."/>
            <person name="Qin X."/>
            <person name="Buhay C."/>
            <person name="Dugan-Rocha S."/>
            <person name="Ding Y."/>
            <person name="Chen G."/>
            <person name="Hawes A."/>
            <person name="Holder M."/>
            <person name="Jhangiani S."/>
            <person name="Johnson A."/>
            <person name="Khan Z."/>
            <person name="Li Z."/>
            <person name="Liu W."/>
            <person name="Liu X."/>
            <person name="Perez L."/>
            <person name="Shen H."/>
            <person name="Wang Q."/>
            <person name="Watt J."/>
            <person name="Xi L."/>
            <person name="Xin Y."/>
            <person name="Zhou J."/>
            <person name="Deng J."/>
            <person name="Jiang H."/>
            <person name="Liu Y."/>
            <person name="Qu J."/>
            <person name="Song X.-Z."/>
            <person name="Zhang L."/>
            <person name="Villasana D."/>
            <person name="Johnson A."/>
            <person name="Liu J."/>
            <person name="Liyanage D."/>
            <person name="Lorensuhewa L."/>
            <person name="Robinson T."/>
            <person name="Song A."/>
            <person name="Song B.-B."/>
            <person name="Dinh H."/>
            <person name="Thornton R."/>
            <person name="Coyle M."/>
            <person name="Francisco L."/>
            <person name="Jackson L."/>
            <person name="Javaid M."/>
            <person name="Korchina V."/>
            <person name="Kovar C."/>
            <person name="Mata R."/>
            <person name="Mathew T."/>
            <person name="Ngo R."/>
            <person name="Nguyen L."/>
            <person name="Nguyen N."/>
            <person name="Okwuonu G."/>
            <person name="Ongeri F."/>
            <person name="Pham C."/>
            <person name="Simmons D."/>
            <person name="Wilczek-Boney K."/>
            <person name="Hale W."/>
            <person name="Jakkamsetti A."/>
            <person name="Pham P."/>
            <person name="Ruth R."/>
            <person name="San Lucas F."/>
            <person name="Warren J."/>
            <person name="Zhang J."/>
            <person name="Zhao Z."/>
            <person name="Zhou C."/>
            <person name="Zhu D."/>
            <person name="Lee S."/>
            <person name="Bess C."/>
            <person name="Blankenburg K."/>
            <person name="Forbes L."/>
            <person name="Fu Q."/>
            <person name="Gubbala S."/>
            <person name="Hirani K."/>
            <person name="Jayaseelan J.C."/>
            <person name="Lara F."/>
            <person name="Munidasa M."/>
            <person name="Palculict T."/>
            <person name="Patil S."/>
            <person name="Pu L.-L."/>
            <person name="Saada N."/>
            <person name="Tang L."/>
            <person name="Weissenberger G."/>
            <person name="Zhu Y."/>
            <person name="Hemphill L."/>
            <person name="Shang Y."/>
            <person name="Youmans B."/>
            <person name="Ayvaz T."/>
            <person name="Ross M."/>
            <person name="Santibanez J."/>
            <person name="Aqrawi P."/>
            <person name="Gross S."/>
            <person name="Joshi V."/>
            <person name="Fowler G."/>
            <person name="Nazareth L."/>
            <person name="Reid J."/>
            <person name="Worley K."/>
            <person name="Petrosino J."/>
            <person name="Highlander S."/>
            <person name="Gibbs R."/>
        </authorList>
    </citation>
    <scope>NUCLEOTIDE SEQUENCE [LARGE SCALE GENOMIC DNA]</scope>
    <source>
        <strain evidence="15 16">ATCC 33035</strain>
    </source>
</reference>
<dbReference type="Gene3D" id="3.40.50.1000">
    <property type="entry name" value="HAD superfamily/HAD-like"/>
    <property type="match status" value="1"/>
</dbReference>
<evidence type="ECO:0000313" key="16">
    <source>
        <dbReference type="Proteomes" id="UP000003020"/>
    </source>
</evidence>
<evidence type="ECO:0000256" key="11">
    <source>
        <dbReference type="ARBA" id="ARBA00048138"/>
    </source>
</evidence>
<name>E2S609_9CORY</name>
<dbReference type="NCBIfam" id="TIGR00338">
    <property type="entry name" value="serB"/>
    <property type="match status" value="1"/>
</dbReference>
<organism evidence="15 16">
    <name type="scientific">Corynebacterium pseudogenitalium ATCC 33035</name>
    <dbReference type="NCBI Taxonomy" id="525264"/>
    <lineage>
        <taxon>Bacteria</taxon>
        <taxon>Bacillati</taxon>
        <taxon>Actinomycetota</taxon>
        <taxon>Actinomycetes</taxon>
        <taxon>Mycobacteriales</taxon>
        <taxon>Corynebacteriaceae</taxon>
        <taxon>Corynebacterium</taxon>
    </lineage>
</organism>
<keyword evidence="7 15" id="KW-0378">Hydrolase</keyword>
<comment type="similarity">
    <text evidence="3">Belongs to the HAD-like hydrolase superfamily. SerB family.</text>
</comment>
<dbReference type="HOGENOM" id="CLU_036368_0_0_11"/>
<dbReference type="eggNOG" id="COG3830">
    <property type="taxonomic scope" value="Bacteria"/>
</dbReference>
<dbReference type="EMBL" id="ABYQ02000014">
    <property type="protein sequence ID" value="EFQ79451.1"/>
    <property type="molecule type" value="Genomic_DNA"/>
</dbReference>
<evidence type="ECO:0000256" key="8">
    <source>
        <dbReference type="ARBA" id="ARBA00022842"/>
    </source>
</evidence>
<evidence type="ECO:0000256" key="6">
    <source>
        <dbReference type="ARBA" id="ARBA00022723"/>
    </source>
</evidence>
<evidence type="ECO:0000256" key="4">
    <source>
        <dbReference type="ARBA" id="ARBA00012640"/>
    </source>
</evidence>
<protein>
    <recommendedName>
        <fullName evidence="4">phosphoserine phosphatase</fullName>
        <ecNumber evidence="4">3.1.3.3</ecNumber>
    </recommendedName>
    <alternativeName>
        <fullName evidence="10">O-phosphoserine phosphohydrolase</fullName>
    </alternativeName>
</protein>
<dbReference type="GO" id="GO:0005737">
    <property type="term" value="C:cytoplasm"/>
    <property type="evidence" value="ECO:0007669"/>
    <property type="project" value="TreeGrafter"/>
</dbReference>
<comment type="cofactor">
    <cofactor evidence="1">
        <name>Mg(2+)</name>
        <dbReference type="ChEBI" id="CHEBI:18420"/>
    </cofactor>
</comment>
<dbReference type="CDD" id="cd07500">
    <property type="entry name" value="HAD_PSP"/>
    <property type="match status" value="1"/>
</dbReference>
<dbReference type="Gene3D" id="3.30.70.260">
    <property type="match status" value="2"/>
</dbReference>
<dbReference type="SFLD" id="SFLDG01137">
    <property type="entry name" value="C1.6.1:_Phosphoserine_Phosphat"/>
    <property type="match status" value="1"/>
</dbReference>
<dbReference type="OrthoDB" id="9792539at2"/>
<dbReference type="InterPro" id="IPR050582">
    <property type="entry name" value="HAD-like_SerB"/>
</dbReference>
<keyword evidence="8" id="KW-0460">Magnesium</keyword>
<dbReference type="RefSeq" id="WP_005323944.1">
    <property type="nucleotide sequence ID" value="NZ_GL542876.1"/>
</dbReference>
<evidence type="ECO:0000256" key="13">
    <source>
        <dbReference type="PIRSR" id="PIRSR604469-1"/>
    </source>
</evidence>
<evidence type="ECO:0000256" key="7">
    <source>
        <dbReference type="ARBA" id="ARBA00022801"/>
    </source>
</evidence>
<comment type="catalytic activity">
    <reaction evidence="12">
        <text>O-phospho-D-serine + H2O = D-serine + phosphate</text>
        <dbReference type="Rhea" id="RHEA:24873"/>
        <dbReference type="ChEBI" id="CHEBI:15377"/>
        <dbReference type="ChEBI" id="CHEBI:35247"/>
        <dbReference type="ChEBI" id="CHEBI:43474"/>
        <dbReference type="ChEBI" id="CHEBI:58680"/>
        <dbReference type="EC" id="3.1.3.3"/>
    </reaction>
</comment>
<evidence type="ECO:0000256" key="9">
    <source>
        <dbReference type="ARBA" id="ARBA00023299"/>
    </source>
</evidence>
<dbReference type="PANTHER" id="PTHR43344:SF2">
    <property type="entry name" value="PHOSPHOSERINE PHOSPHATASE"/>
    <property type="match status" value="1"/>
</dbReference>
<feature type="domain" description="Phosphoserine phosphatase ACT" evidence="14">
    <location>
        <begin position="97"/>
        <end position="172"/>
    </location>
</feature>
<proteinExistence type="inferred from homology"/>
<dbReference type="Pfam" id="PF13740">
    <property type="entry name" value="ACT_6"/>
    <property type="match status" value="1"/>
</dbReference>
<dbReference type="AlphaFoldDB" id="E2S609"/>
<dbReference type="InterPro" id="IPR036412">
    <property type="entry name" value="HAD-like_sf"/>
</dbReference>
<keyword evidence="5" id="KW-0028">Amino-acid biosynthesis</keyword>
<comment type="caution">
    <text evidence="15">The sequence shown here is derived from an EMBL/GenBank/DDBJ whole genome shotgun (WGS) entry which is preliminary data.</text>
</comment>